<dbReference type="RefSeq" id="WP_100919916.1">
    <property type="nucleotide sequence ID" value="NZ_CP020370.1"/>
</dbReference>
<gene>
    <name evidence="1" type="ORF">THSYN_15270</name>
</gene>
<keyword evidence="2" id="KW-1185">Reference proteome</keyword>
<evidence type="ECO:0008006" key="3">
    <source>
        <dbReference type="Google" id="ProtNLM"/>
    </source>
</evidence>
<dbReference type="Proteomes" id="UP000232638">
    <property type="component" value="Chromosome"/>
</dbReference>
<protein>
    <recommendedName>
        <fullName evidence="3">DUF2281 domain-containing protein</fullName>
    </recommendedName>
</protein>
<name>A0A2K8U9D3_9GAMM</name>
<dbReference type="OrthoDB" id="467603at2"/>
<evidence type="ECO:0000313" key="1">
    <source>
        <dbReference type="EMBL" id="AUB82173.1"/>
    </source>
</evidence>
<evidence type="ECO:0000313" key="2">
    <source>
        <dbReference type="Proteomes" id="UP000232638"/>
    </source>
</evidence>
<accession>A0A2K8U9D3</accession>
<dbReference type="AlphaFoldDB" id="A0A2K8U9D3"/>
<sequence length="76" mass="8770">MNIQETIDKLTALPPEQQVEVRNFIEFLGARHSGQARARPFGPLRDDPFVGMWQDRKDMADSTAWVRDLRATEWGV</sequence>
<proteinExistence type="predicted"/>
<reference evidence="1 2" key="1">
    <citation type="submission" date="2017-03" db="EMBL/GenBank/DDBJ databases">
        <title>Complete genome sequence of Candidatus 'Thiodictyon syntrophicum' sp. nov. strain Cad16T, a photolithoautotroph purple sulfur bacterium isolated from an alpine meromictic lake.</title>
        <authorList>
            <person name="Luedin S.M."/>
            <person name="Pothier J.F."/>
            <person name="Danza F."/>
            <person name="Storelli N."/>
            <person name="Wittwer M."/>
            <person name="Tonolla M."/>
        </authorList>
    </citation>
    <scope>NUCLEOTIDE SEQUENCE [LARGE SCALE GENOMIC DNA]</scope>
    <source>
        <strain evidence="1 2">Cad16T</strain>
    </source>
</reference>
<dbReference type="EMBL" id="CP020370">
    <property type="protein sequence ID" value="AUB82173.1"/>
    <property type="molecule type" value="Genomic_DNA"/>
</dbReference>
<organism evidence="1 2">
    <name type="scientific">Candidatus Thiodictyon syntrophicum</name>
    <dbReference type="NCBI Taxonomy" id="1166950"/>
    <lineage>
        <taxon>Bacteria</taxon>
        <taxon>Pseudomonadati</taxon>
        <taxon>Pseudomonadota</taxon>
        <taxon>Gammaproteobacteria</taxon>
        <taxon>Chromatiales</taxon>
        <taxon>Chromatiaceae</taxon>
        <taxon>Thiodictyon</taxon>
    </lineage>
</organism>
<dbReference type="KEGG" id="tsy:THSYN_15270"/>